<reference evidence="10 11" key="1">
    <citation type="submission" date="2022-12" db="EMBL/GenBank/DDBJ databases">
        <title>Draft genome sequence of Paenibacillus sp. dW9.</title>
        <authorList>
            <person name="Choi E.-W."/>
            <person name="Kim D.-U."/>
        </authorList>
    </citation>
    <scope>NUCLEOTIDE SEQUENCE [LARGE SCALE GENOMIC DNA]</scope>
    <source>
        <strain evidence="11">dW9</strain>
    </source>
</reference>
<keyword evidence="3 6" id="KW-0801">TPQ</keyword>
<evidence type="ECO:0000256" key="5">
    <source>
        <dbReference type="ARBA" id="ARBA00023008"/>
    </source>
</evidence>
<evidence type="ECO:0000313" key="11">
    <source>
        <dbReference type="Proteomes" id="UP001527882"/>
    </source>
</evidence>
<evidence type="ECO:0000259" key="8">
    <source>
        <dbReference type="Pfam" id="PF02727"/>
    </source>
</evidence>
<dbReference type="Pfam" id="PF02727">
    <property type="entry name" value="Cu_amine_oxidN2"/>
    <property type="match status" value="1"/>
</dbReference>
<proteinExistence type="inferred from homology"/>
<keyword evidence="11" id="KW-1185">Reference proteome</keyword>
<feature type="domain" description="Copper amine oxidase N2-terminal" evidence="8">
    <location>
        <begin position="13"/>
        <end position="96"/>
    </location>
</feature>
<evidence type="ECO:0000256" key="4">
    <source>
        <dbReference type="ARBA" id="ARBA00023002"/>
    </source>
</evidence>
<keyword evidence="5 6" id="KW-0186">Copper</keyword>
<dbReference type="NCBIfam" id="NF008559">
    <property type="entry name" value="PRK11504.1"/>
    <property type="match status" value="1"/>
</dbReference>
<dbReference type="InterPro" id="IPR049948">
    <property type="entry name" value="Cu_Am_ox_TPQ-bd"/>
</dbReference>
<dbReference type="EC" id="1.4.3.-" evidence="6"/>
<keyword evidence="2 6" id="KW-0479">Metal-binding</keyword>
<dbReference type="SUPFAM" id="SSF54416">
    <property type="entry name" value="Amine oxidase N-terminal region"/>
    <property type="match status" value="2"/>
</dbReference>
<dbReference type="InterPro" id="IPR016182">
    <property type="entry name" value="Cu_amine_oxidase_N-reg"/>
</dbReference>
<feature type="domain" description="Copper amine oxidase N3-terminal" evidence="9">
    <location>
        <begin position="103"/>
        <end position="196"/>
    </location>
</feature>
<dbReference type="RefSeq" id="WP_269885046.1">
    <property type="nucleotide sequence ID" value="NZ_JAQAGZ010000024.1"/>
</dbReference>
<organism evidence="10 11">
    <name type="scientific">Paenibacillus gyeongsangnamensis</name>
    <dbReference type="NCBI Taxonomy" id="3388067"/>
    <lineage>
        <taxon>Bacteria</taxon>
        <taxon>Bacillati</taxon>
        <taxon>Bacillota</taxon>
        <taxon>Bacilli</taxon>
        <taxon>Bacillales</taxon>
        <taxon>Paenibacillaceae</taxon>
        <taxon>Paenibacillus</taxon>
    </lineage>
</organism>
<comment type="PTM">
    <text evidence="6">Topaquinone (TPQ) is generated by copper-dependent autoxidation of a specific tyrosyl residue.</text>
</comment>
<evidence type="ECO:0000313" key="10">
    <source>
        <dbReference type="EMBL" id="MCZ8516509.1"/>
    </source>
</evidence>
<dbReference type="EMBL" id="JAQAGZ010000024">
    <property type="protein sequence ID" value="MCZ8516509.1"/>
    <property type="molecule type" value="Genomic_DNA"/>
</dbReference>
<evidence type="ECO:0000259" key="9">
    <source>
        <dbReference type="Pfam" id="PF02728"/>
    </source>
</evidence>
<dbReference type="Gene3D" id="3.10.450.40">
    <property type="match status" value="2"/>
</dbReference>
<dbReference type="InterPro" id="IPR015802">
    <property type="entry name" value="Cu_amine_oxidase_N3"/>
</dbReference>
<dbReference type="Pfam" id="PF02728">
    <property type="entry name" value="Cu_amine_oxidN3"/>
    <property type="match status" value="1"/>
</dbReference>
<sequence>MNMKLAQEYQVKHPLEPLSAKEIELAVHILKNKKTLGAYDRFISVMLREPLKREVLAFDGSKPFDRQANIVILNNEFNACYEAIVSITNGELLSWKHVPGVQPSFMLEEHAECEQAVKASPLFHAALERLGITDPELVMVDCWSAGNFGSEEDNTLRLARPLCFLRSDASDNGYARPLGLVPIVDLNKMEVLRVEEYPYATIATKPANYTPDRVGPLRSDLLPISITQPEGPSFTVDGHEVNWQKWNFRIGFNSREGLVIHTVSYDDQGVKRPILYRASLSEMVVPYGDPGPTQNRKNAFDSGEYGIGQLANSLELGCDCVGYIRYLDAAITNSKGEPVVIKNAICMHEEDYGILWKHTDWRTNEVEVRRSRRLVVSSISTVANYEYGFFWYFYQDGNIEFQVKLTGILSVGGLAEGEKPLYGTMVAPDLYAPNHQHFFNVRLDLQIDGTDNSVYEVDTVPAPAGPNNPMGNAFMAKSTLLATEQEAIRDLKLETARYWKFVNDNVKNEMGQSVGYKIVPGENCFPFASMDSSLLKRAGFIKHHLWVTPYDEKEMFAAGDYPNQHTGGDGLESWTQQDRPVNNTDIVVWYTMGHNHIPRPEDWPVMPAAYTGFLLKPTGFFNASPALDLPPSAKKSACSTVSKECHSREGHG</sequence>
<dbReference type="InterPro" id="IPR036460">
    <property type="entry name" value="Cu_amine_oxidase_C_sf"/>
</dbReference>
<dbReference type="Pfam" id="PF01179">
    <property type="entry name" value="Cu_amine_oxid"/>
    <property type="match status" value="1"/>
</dbReference>
<evidence type="ECO:0000259" key="7">
    <source>
        <dbReference type="Pfam" id="PF01179"/>
    </source>
</evidence>
<protein>
    <recommendedName>
        <fullName evidence="6">Amine oxidase</fullName>
        <ecNumber evidence="6">1.4.3.-</ecNumber>
    </recommendedName>
</protein>
<dbReference type="PROSITE" id="PS01164">
    <property type="entry name" value="COPPER_AMINE_OXID_1"/>
    <property type="match status" value="1"/>
</dbReference>
<evidence type="ECO:0000256" key="1">
    <source>
        <dbReference type="ARBA" id="ARBA00007983"/>
    </source>
</evidence>
<dbReference type="InterPro" id="IPR049947">
    <property type="entry name" value="Cu_Am_Ox_Cu-bd"/>
</dbReference>
<dbReference type="PANTHER" id="PTHR10638">
    <property type="entry name" value="COPPER AMINE OXIDASE"/>
    <property type="match status" value="1"/>
</dbReference>
<evidence type="ECO:0000256" key="6">
    <source>
        <dbReference type="RuleBase" id="RU000672"/>
    </source>
</evidence>
<dbReference type="PROSITE" id="PS01165">
    <property type="entry name" value="COPPER_AMINE_OXID_2"/>
    <property type="match status" value="1"/>
</dbReference>
<dbReference type="Gene3D" id="2.70.98.20">
    <property type="entry name" value="Copper amine oxidase, catalytic domain"/>
    <property type="match status" value="1"/>
</dbReference>
<dbReference type="SUPFAM" id="SSF49998">
    <property type="entry name" value="Amine oxidase catalytic domain"/>
    <property type="match status" value="1"/>
</dbReference>
<dbReference type="InterPro" id="IPR015800">
    <property type="entry name" value="Cu_amine_oxidase_N2"/>
</dbReference>
<comment type="cofactor">
    <cofactor evidence="6">
        <name>Cu cation</name>
        <dbReference type="ChEBI" id="CHEBI:23378"/>
    </cofactor>
    <text evidence="6">Contains 1 topaquinone per subunit.</text>
</comment>
<dbReference type="InterPro" id="IPR015798">
    <property type="entry name" value="Cu_amine_oxidase_C"/>
</dbReference>
<dbReference type="InterPro" id="IPR000269">
    <property type="entry name" value="Cu_amine_oxidase"/>
</dbReference>
<accession>A0ABT4QI21</accession>
<name>A0ABT4QI21_9BACL</name>
<comment type="similarity">
    <text evidence="1 6">Belongs to the copper/topaquinone oxidase family.</text>
</comment>
<dbReference type="PANTHER" id="PTHR10638:SF41">
    <property type="entry name" value="AMINE OXIDASE"/>
    <property type="match status" value="1"/>
</dbReference>
<comment type="caution">
    <text evidence="10">The sequence shown here is derived from an EMBL/GenBank/DDBJ whole genome shotgun (WGS) entry which is preliminary data.</text>
</comment>
<evidence type="ECO:0000256" key="2">
    <source>
        <dbReference type="ARBA" id="ARBA00022723"/>
    </source>
</evidence>
<feature type="domain" description="Copper amine oxidase catalytic" evidence="7">
    <location>
        <begin position="225"/>
        <end position="627"/>
    </location>
</feature>
<evidence type="ECO:0000256" key="3">
    <source>
        <dbReference type="ARBA" id="ARBA00022772"/>
    </source>
</evidence>
<gene>
    <name evidence="10" type="ORF">O9H85_29800</name>
</gene>
<dbReference type="Proteomes" id="UP001527882">
    <property type="component" value="Unassembled WGS sequence"/>
</dbReference>
<keyword evidence="4 6" id="KW-0560">Oxidoreductase</keyword>